<dbReference type="OrthoDB" id="5894408at2"/>
<dbReference type="GO" id="GO:0071111">
    <property type="term" value="F:cyclic-guanylate-specific phosphodiesterase activity"/>
    <property type="evidence" value="ECO:0007669"/>
    <property type="project" value="InterPro"/>
</dbReference>
<dbReference type="Pfam" id="PF00990">
    <property type="entry name" value="GGDEF"/>
    <property type="match status" value="1"/>
</dbReference>
<dbReference type="SMART" id="SM00052">
    <property type="entry name" value="EAL"/>
    <property type="match status" value="1"/>
</dbReference>
<dbReference type="InterPro" id="IPR050706">
    <property type="entry name" value="Cyclic-di-GMP_PDE-like"/>
</dbReference>
<dbReference type="PANTHER" id="PTHR33121">
    <property type="entry name" value="CYCLIC DI-GMP PHOSPHODIESTERASE PDEF"/>
    <property type="match status" value="1"/>
</dbReference>
<dbReference type="InterPro" id="IPR035919">
    <property type="entry name" value="EAL_sf"/>
</dbReference>
<dbReference type="SUPFAM" id="SSF55073">
    <property type="entry name" value="Nucleotide cyclase"/>
    <property type="match status" value="1"/>
</dbReference>
<dbReference type="InterPro" id="IPR043128">
    <property type="entry name" value="Rev_trsase/Diguanyl_cyclase"/>
</dbReference>
<feature type="domain" description="EAL" evidence="1">
    <location>
        <begin position="405"/>
        <end position="639"/>
    </location>
</feature>
<protein>
    <submittedName>
        <fullName evidence="4">EAL domain-containing protein</fullName>
    </submittedName>
</protein>
<dbReference type="InterPro" id="IPR029787">
    <property type="entry name" value="Nucleotide_cyclase"/>
</dbReference>
<dbReference type="PROSITE" id="PS50887">
    <property type="entry name" value="GGDEF"/>
    <property type="match status" value="1"/>
</dbReference>
<comment type="caution">
    <text evidence="4">The sequence shown here is derived from an EMBL/GenBank/DDBJ whole genome shotgun (WGS) entry which is preliminary data.</text>
</comment>
<dbReference type="RefSeq" id="WP_125243480.1">
    <property type="nucleotide sequence ID" value="NZ_RSED01000008.1"/>
</dbReference>
<dbReference type="PANTHER" id="PTHR33121:SF23">
    <property type="entry name" value="CYCLIC DI-GMP PHOSPHODIESTERASE PDEB"/>
    <property type="match status" value="1"/>
</dbReference>
<evidence type="ECO:0000313" key="4">
    <source>
        <dbReference type="EMBL" id="RRS04076.1"/>
    </source>
</evidence>
<feature type="domain" description="GGDEF" evidence="3">
    <location>
        <begin position="265"/>
        <end position="394"/>
    </location>
</feature>
<dbReference type="Gene3D" id="3.30.110.200">
    <property type="match status" value="1"/>
</dbReference>
<dbReference type="InterPro" id="IPR000160">
    <property type="entry name" value="GGDEF_dom"/>
</dbReference>
<dbReference type="Gene3D" id="6.20.270.20">
    <property type="entry name" value="LapD/MoxY periplasmic domain"/>
    <property type="match status" value="1"/>
</dbReference>
<dbReference type="InterPro" id="IPR001633">
    <property type="entry name" value="EAL_dom"/>
</dbReference>
<dbReference type="Gene3D" id="3.20.20.450">
    <property type="entry name" value="EAL domain"/>
    <property type="match status" value="1"/>
</dbReference>
<evidence type="ECO:0000259" key="2">
    <source>
        <dbReference type="PROSITE" id="PS50885"/>
    </source>
</evidence>
<sequence length="639" mass="69047">MSLIRQIWLLLAVTLLMAFLGSFGVWMASARGYLETQLRLKNADNAQSLALSLSQQRGDMSLMDLAVSAQFDTGFYKQIVLKDPAGHVISNHEADARAGLGHAPAWFVGFVSIDSTPGVAQVTDGWRALGSVEVISHSGFAYDQLWDGSLKTAMWLAVLGGLAGLLASLGVRGIRRPLDATVGQAQALMERRFITVEEPRVPELARLSQAMNMVVSRLKFLFEEQATQVEQLRQQAHCDTLTGLSHRKHFMGQLQASLSSEDGPASGVLYLVRLMDLAGVNRNLGHRQTDALLQRLAQLLLEVTHGIPGVALGRLNGGDFAVSLSESDTPLPQPEYLADALKRMFSEQAINGQAVVGATPWLRGMPMAQVLASADSALARAESRGNFSVETADLSAARAVPTMGEDEWRRRLNSALAGRRVQLVRFPVVDRDGRLVHHECPMRLQLDPGGTYEAAAVWLPMALRCGLMSQIDEQAVLMALEQIAQDGIPRGVNLSPASLSDSGFVPRLRAHLLAAPQAANALWLEVAESAALDRFELVRELCKQLRPLGVRIGLEHAGERLTRIEFLFEAGLDYVKLDASVVQGVAHDLARKAFVSGTVSMLRSLGLNVYAEGVGDAEDIGALWPCGVDGVTGPAVKLA</sequence>
<gene>
    <name evidence="4" type="ORF">EIP75_11865</name>
</gene>
<evidence type="ECO:0000313" key="5">
    <source>
        <dbReference type="Proteomes" id="UP000269265"/>
    </source>
</evidence>
<dbReference type="CDD" id="cd01948">
    <property type="entry name" value="EAL"/>
    <property type="match status" value="1"/>
</dbReference>
<dbReference type="SMART" id="SM00267">
    <property type="entry name" value="GGDEF"/>
    <property type="match status" value="1"/>
</dbReference>
<dbReference type="Pfam" id="PF16448">
    <property type="entry name" value="LapD_MoxY_N"/>
    <property type="match status" value="1"/>
</dbReference>
<dbReference type="AlphaFoldDB" id="A0A426VB04"/>
<dbReference type="Pfam" id="PF00563">
    <property type="entry name" value="EAL"/>
    <property type="match status" value="1"/>
</dbReference>
<dbReference type="PROSITE" id="PS50885">
    <property type="entry name" value="HAMP"/>
    <property type="match status" value="1"/>
</dbReference>
<evidence type="ECO:0000259" key="3">
    <source>
        <dbReference type="PROSITE" id="PS50887"/>
    </source>
</evidence>
<name>A0A426VB04_9BURK</name>
<evidence type="ECO:0000259" key="1">
    <source>
        <dbReference type="PROSITE" id="PS50883"/>
    </source>
</evidence>
<dbReference type="GO" id="GO:0007165">
    <property type="term" value="P:signal transduction"/>
    <property type="evidence" value="ECO:0007669"/>
    <property type="project" value="InterPro"/>
</dbReference>
<dbReference type="EMBL" id="RSED01000008">
    <property type="protein sequence ID" value="RRS04076.1"/>
    <property type="molecule type" value="Genomic_DNA"/>
</dbReference>
<dbReference type="Proteomes" id="UP000269265">
    <property type="component" value="Unassembled WGS sequence"/>
</dbReference>
<organism evidence="4 5">
    <name type="scientific">Aquabacterium soli</name>
    <dbReference type="NCBI Taxonomy" id="2493092"/>
    <lineage>
        <taxon>Bacteria</taxon>
        <taxon>Pseudomonadati</taxon>
        <taxon>Pseudomonadota</taxon>
        <taxon>Betaproteobacteria</taxon>
        <taxon>Burkholderiales</taxon>
        <taxon>Aquabacterium</taxon>
    </lineage>
</organism>
<dbReference type="Gene3D" id="3.30.70.270">
    <property type="match status" value="1"/>
</dbReference>
<accession>A0A426VB04</accession>
<dbReference type="InterPro" id="IPR003660">
    <property type="entry name" value="HAMP_dom"/>
</dbReference>
<dbReference type="PROSITE" id="PS50883">
    <property type="entry name" value="EAL"/>
    <property type="match status" value="1"/>
</dbReference>
<dbReference type="GO" id="GO:0016020">
    <property type="term" value="C:membrane"/>
    <property type="evidence" value="ECO:0007669"/>
    <property type="project" value="InterPro"/>
</dbReference>
<dbReference type="SUPFAM" id="SSF141868">
    <property type="entry name" value="EAL domain-like"/>
    <property type="match status" value="1"/>
</dbReference>
<keyword evidence="5" id="KW-1185">Reference proteome</keyword>
<proteinExistence type="predicted"/>
<reference evidence="4 5" key="1">
    <citation type="submission" date="2018-12" db="EMBL/GenBank/DDBJ databases">
        <title>The whole draft genome of Aquabacterium sp. SJQ9.</title>
        <authorList>
            <person name="Sun L."/>
            <person name="Gao X."/>
            <person name="Chen W."/>
            <person name="Huang K."/>
        </authorList>
    </citation>
    <scope>NUCLEOTIDE SEQUENCE [LARGE SCALE GENOMIC DNA]</scope>
    <source>
        <strain evidence="4 5">SJQ9</strain>
    </source>
</reference>
<dbReference type="InterPro" id="IPR032244">
    <property type="entry name" value="LapD_MoxY_N"/>
</dbReference>
<feature type="domain" description="HAMP" evidence="2">
    <location>
        <begin position="172"/>
        <end position="223"/>
    </location>
</feature>
<dbReference type="InterPro" id="IPR042461">
    <property type="entry name" value="LapD_MoxY_peri_C"/>
</dbReference>